<feature type="transmembrane region" description="Helical" evidence="5">
    <location>
        <begin position="90"/>
        <end position="108"/>
    </location>
</feature>
<dbReference type="KEGG" id="amus:LMH87_007384"/>
<dbReference type="PANTHER" id="PTHR11863">
    <property type="entry name" value="STEROL DESATURASE"/>
    <property type="match status" value="1"/>
</dbReference>
<evidence type="ECO:0000256" key="1">
    <source>
        <dbReference type="ARBA" id="ARBA00004370"/>
    </source>
</evidence>
<comment type="caution">
    <text evidence="7">The sequence shown here is derived from an EMBL/GenBank/DDBJ whole genome shotgun (WGS) entry which is preliminary data.</text>
</comment>
<dbReference type="InterPro" id="IPR006694">
    <property type="entry name" value="Fatty_acid_hydroxylase"/>
</dbReference>
<dbReference type="Proteomes" id="UP001144673">
    <property type="component" value="Chromosome 1"/>
</dbReference>
<evidence type="ECO:0000313" key="8">
    <source>
        <dbReference type="Proteomes" id="UP001144673"/>
    </source>
</evidence>
<dbReference type="Pfam" id="PF04116">
    <property type="entry name" value="FA_hydroxylase"/>
    <property type="match status" value="1"/>
</dbReference>
<sequence length="356" mass="42103">MAAPLQPDPEDSMKSTWRTWDRKKWNQHHFILNFVKAHPYDLDKPVPVHAKTDKIPYLNQLSVQIWLVYHSMIPLVIHQMWLSFSTYQTMHWTVALSLYIVAFNLTFIHEVNAIRRLAHQYGFLDGDEHDRDGVPDVGVHRVTESAPRLTVARMVMVMYFSYDAAAAPLDVLTSARWWLWLAAEIGLYSMALDFWFYWYHRAMHDVPFLWKFHRKHHLTKHPNSMLSAYSDDVQELFDMAVIPLLGYLTLCVFGLKLGFFEWYICHQYVAFSEVWGHSGLRIHFTPPLPWYALLHLLEVEGVTEDHDLHHRYGYRKSNNYSKQSRLWDKVFGTARGRIESVEENVDYVNQAQMPFF</sequence>
<keyword evidence="4 5" id="KW-0472">Membrane</keyword>
<keyword evidence="8" id="KW-1185">Reference proteome</keyword>
<dbReference type="GO" id="GO:0005506">
    <property type="term" value="F:iron ion binding"/>
    <property type="evidence" value="ECO:0007669"/>
    <property type="project" value="InterPro"/>
</dbReference>
<dbReference type="RefSeq" id="XP_056060680.1">
    <property type="nucleotide sequence ID" value="XM_056192462.1"/>
</dbReference>
<evidence type="ECO:0000313" key="7">
    <source>
        <dbReference type="EMBL" id="KAJ4165765.1"/>
    </source>
</evidence>
<dbReference type="AlphaFoldDB" id="A0A9W8QQQ5"/>
<comment type="subcellular location">
    <subcellularLocation>
        <location evidence="1">Membrane</location>
    </subcellularLocation>
</comment>
<evidence type="ECO:0000256" key="2">
    <source>
        <dbReference type="ARBA" id="ARBA00022692"/>
    </source>
</evidence>
<dbReference type="GO" id="GO:0008610">
    <property type="term" value="P:lipid biosynthetic process"/>
    <property type="evidence" value="ECO:0007669"/>
    <property type="project" value="InterPro"/>
</dbReference>
<gene>
    <name evidence="7" type="ORF">LMH87_007384</name>
</gene>
<proteinExistence type="predicted"/>
<feature type="domain" description="Fatty acid hydroxylase" evidence="6">
    <location>
        <begin position="187"/>
        <end position="333"/>
    </location>
</feature>
<dbReference type="GO" id="GO:0016020">
    <property type="term" value="C:membrane"/>
    <property type="evidence" value="ECO:0007669"/>
    <property type="project" value="UniProtKB-SubCell"/>
</dbReference>
<protein>
    <recommendedName>
        <fullName evidence="6">Fatty acid hydroxylase domain-containing protein</fullName>
    </recommendedName>
</protein>
<keyword evidence="3 5" id="KW-1133">Transmembrane helix</keyword>
<organism evidence="7 8">
    <name type="scientific">Akanthomyces muscarius</name>
    <name type="common">Entomopathogenic fungus</name>
    <name type="synonym">Lecanicillium muscarium</name>
    <dbReference type="NCBI Taxonomy" id="2231603"/>
    <lineage>
        <taxon>Eukaryota</taxon>
        <taxon>Fungi</taxon>
        <taxon>Dikarya</taxon>
        <taxon>Ascomycota</taxon>
        <taxon>Pezizomycotina</taxon>
        <taxon>Sordariomycetes</taxon>
        <taxon>Hypocreomycetidae</taxon>
        <taxon>Hypocreales</taxon>
        <taxon>Cordycipitaceae</taxon>
        <taxon>Akanthomyces</taxon>
    </lineage>
</organism>
<keyword evidence="2 5" id="KW-0812">Transmembrane</keyword>
<evidence type="ECO:0000256" key="3">
    <source>
        <dbReference type="ARBA" id="ARBA00022989"/>
    </source>
</evidence>
<name>A0A9W8QQQ5_AKAMU</name>
<dbReference type="GO" id="GO:0016491">
    <property type="term" value="F:oxidoreductase activity"/>
    <property type="evidence" value="ECO:0007669"/>
    <property type="project" value="InterPro"/>
</dbReference>
<evidence type="ECO:0000256" key="4">
    <source>
        <dbReference type="ARBA" id="ARBA00023136"/>
    </source>
</evidence>
<accession>A0A9W8QQQ5</accession>
<evidence type="ECO:0000256" key="5">
    <source>
        <dbReference type="SAM" id="Phobius"/>
    </source>
</evidence>
<dbReference type="EMBL" id="JAJHUN010000001">
    <property type="protein sequence ID" value="KAJ4165765.1"/>
    <property type="molecule type" value="Genomic_DNA"/>
</dbReference>
<feature type="transmembrane region" description="Helical" evidence="5">
    <location>
        <begin position="177"/>
        <end position="198"/>
    </location>
</feature>
<evidence type="ECO:0000259" key="6">
    <source>
        <dbReference type="Pfam" id="PF04116"/>
    </source>
</evidence>
<dbReference type="InterPro" id="IPR050307">
    <property type="entry name" value="Sterol_Desaturase_Related"/>
</dbReference>
<feature type="transmembrane region" description="Helical" evidence="5">
    <location>
        <begin position="240"/>
        <end position="259"/>
    </location>
</feature>
<reference evidence="7" key="1">
    <citation type="journal article" date="2023" name="Access Microbiol">
        <title>De-novo genome assembly for Akanthomyces muscarius, a biocontrol agent of insect agricultural pests.</title>
        <authorList>
            <person name="Erdos Z."/>
            <person name="Studholme D.J."/>
            <person name="Raymond B."/>
            <person name="Sharma M."/>
        </authorList>
    </citation>
    <scope>NUCLEOTIDE SEQUENCE</scope>
    <source>
        <strain evidence="7">Ve6</strain>
    </source>
</reference>
<dbReference type="GeneID" id="80894543"/>